<evidence type="ECO:0000256" key="8">
    <source>
        <dbReference type="ARBA" id="ARBA00048679"/>
    </source>
</evidence>
<accession>A0ABR4PAM8</accession>
<sequence>MMRTSAWRTNRFRCWTIPCITIRKVYVRSFKSSVAIPLDFRQVSGYLFRKPASEPTQFPDSGYDLIDPSLNVEEENNAGYNPLRFSPVRIGEVFKSRYQVVGKLGYGSSSTVWLCRDLESRIYNTLKVYTTSSRENREVSVYKHLQSVRSRHAGQNRVRALLDSFEIHGQHGQSSHQCLVHPPLGMSLWQLMRLFPGCTFTEKLLKATLVNLFTALNYLHDEAGVIHTDLQPHNILLGFKDESILAQYEKQELQDPWPRKIDGDRVIYESRPLPPSFGDPVLCDLSEARFGDQEHDDDVMPDIYRAPEVVLGMKWDSKIDIWNVGVMIWGLFESNHLFYGKNVKRILSDKYHLSEMIALLGPPPVHFLERSSNSFNYFDEKGLSSASSLGRVMLIAHRDLEGACTNTHQLSRAA</sequence>
<dbReference type="Proteomes" id="UP001629113">
    <property type="component" value="Unassembled WGS sequence"/>
</dbReference>
<gene>
    <name evidence="10" type="ORF">PVAG01_08877</name>
</gene>
<feature type="domain" description="Protein kinase" evidence="9">
    <location>
        <begin position="98"/>
        <end position="414"/>
    </location>
</feature>
<evidence type="ECO:0000256" key="7">
    <source>
        <dbReference type="ARBA" id="ARBA00047899"/>
    </source>
</evidence>
<evidence type="ECO:0000256" key="1">
    <source>
        <dbReference type="ARBA" id="ARBA00012513"/>
    </source>
</evidence>
<dbReference type="SUPFAM" id="SSF56112">
    <property type="entry name" value="Protein kinase-like (PK-like)"/>
    <property type="match status" value="1"/>
</dbReference>
<dbReference type="Gene3D" id="1.10.510.10">
    <property type="entry name" value="Transferase(Phosphotransferase) domain 1"/>
    <property type="match status" value="1"/>
</dbReference>
<dbReference type="Pfam" id="PF00069">
    <property type="entry name" value="Pkinase"/>
    <property type="match status" value="1"/>
</dbReference>
<keyword evidence="11" id="KW-1185">Reference proteome</keyword>
<dbReference type="PROSITE" id="PS50011">
    <property type="entry name" value="PROTEIN_KINASE_DOM"/>
    <property type="match status" value="1"/>
</dbReference>
<dbReference type="EC" id="2.7.11.1" evidence="1"/>
<dbReference type="PANTHER" id="PTHR47634:SF9">
    <property type="entry name" value="PROTEIN KINASE DOMAIN-CONTAINING PROTEIN-RELATED"/>
    <property type="match status" value="1"/>
</dbReference>
<evidence type="ECO:0000256" key="3">
    <source>
        <dbReference type="ARBA" id="ARBA00022679"/>
    </source>
</evidence>
<keyword evidence="6" id="KW-0067">ATP-binding</keyword>
<protein>
    <recommendedName>
        <fullName evidence="1">non-specific serine/threonine protein kinase</fullName>
        <ecNumber evidence="1">2.7.11.1</ecNumber>
    </recommendedName>
</protein>
<evidence type="ECO:0000256" key="2">
    <source>
        <dbReference type="ARBA" id="ARBA00022527"/>
    </source>
</evidence>
<dbReference type="InterPro" id="IPR011009">
    <property type="entry name" value="Kinase-like_dom_sf"/>
</dbReference>
<evidence type="ECO:0000256" key="4">
    <source>
        <dbReference type="ARBA" id="ARBA00022741"/>
    </source>
</evidence>
<comment type="catalytic activity">
    <reaction evidence="8">
        <text>L-seryl-[protein] + ATP = O-phospho-L-seryl-[protein] + ADP + H(+)</text>
        <dbReference type="Rhea" id="RHEA:17989"/>
        <dbReference type="Rhea" id="RHEA-COMP:9863"/>
        <dbReference type="Rhea" id="RHEA-COMP:11604"/>
        <dbReference type="ChEBI" id="CHEBI:15378"/>
        <dbReference type="ChEBI" id="CHEBI:29999"/>
        <dbReference type="ChEBI" id="CHEBI:30616"/>
        <dbReference type="ChEBI" id="CHEBI:83421"/>
        <dbReference type="ChEBI" id="CHEBI:456216"/>
        <dbReference type="EC" id="2.7.11.1"/>
    </reaction>
</comment>
<reference evidence="10 11" key="1">
    <citation type="submission" date="2024-06" db="EMBL/GenBank/DDBJ databases">
        <title>Complete genome of Phlyctema vagabunda strain 19-DSS-EL-015.</title>
        <authorList>
            <person name="Fiorenzani C."/>
        </authorList>
    </citation>
    <scope>NUCLEOTIDE SEQUENCE [LARGE SCALE GENOMIC DNA]</scope>
    <source>
        <strain evidence="10 11">19-DSS-EL-015</strain>
    </source>
</reference>
<dbReference type="InterPro" id="IPR051334">
    <property type="entry name" value="SRPK"/>
</dbReference>
<evidence type="ECO:0000313" key="11">
    <source>
        <dbReference type="Proteomes" id="UP001629113"/>
    </source>
</evidence>
<comment type="caution">
    <text evidence="10">The sequence shown here is derived from an EMBL/GenBank/DDBJ whole genome shotgun (WGS) entry which is preliminary data.</text>
</comment>
<keyword evidence="5 10" id="KW-0418">Kinase</keyword>
<name>A0ABR4PAM8_9HELO</name>
<keyword evidence="2" id="KW-0723">Serine/threonine-protein kinase</keyword>
<dbReference type="SMART" id="SM00220">
    <property type="entry name" value="S_TKc"/>
    <property type="match status" value="1"/>
</dbReference>
<comment type="catalytic activity">
    <reaction evidence="7">
        <text>L-threonyl-[protein] + ATP = O-phospho-L-threonyl-[protein] + ADP + H(+)</text>
        <dbReference type="Rhea" id="RHEA:46608"/>
        <dbReference type="Rhea" id="RHEA-COMP:11060"/>
        <dbReference type="Rhea" id="RHEA-COMP:11605"/>
        <dbReference type="ChEBI" id="CHEBI:15378"/>
        <dbReference type="ChEBI" id="CHEBI:30013"/>
        <dbReference type="ChEBI" id="CHEBI:30616"/>
        <dbReference type="ChEBI" id="CHEBI:61977"/>
        <dbReference type="ChEBI" id="CHEBI:456216"/>
        <dbReference type="EC" id="2.7.11.1"/>
    </reaction>
</comment>
<proteinExistence type="predicted"/>
<evidence type="ECO:0000256" key="6">
    <source>
        <dbReference type="ARBA" id="ARBA00022840"/>
    </source>
</evidence>
<keyword evidence="4" id="KW-0547">Nucleotide-binding</keyword>
<evidence type="ECO:0000256" key="5">
    <source>
        <dbReference type="ARBA" id="ARBA00022777"/>
    </source>
</evidence>
<evidence type="ECO:0000259" key="9">
    <source>
        <dbReference type="PROSITE" id="PS50011"/>
    </source>
</evidence>
<dbReference type="InterPro" id="IPR000719">
    <property type="entry name" value="Prot_kinase_dom"/>
</dbReference>
<dbReference type="EMBL" id="JBFCZG010000007">
    <property type="protein sequence ID" value="KAL3420378.1"/>
    <property type="molecule type" value="Genomic_DNA"/>
</dbReference>
<evidence type="ECO:0000313" key="10">
    <source>
        <dbReference type="EMBL" id="KAL3420378.1"/>
    </source>
</evidence>
<keyword evidence="3" id="KW-0808">Transferase</keyword>
<dbReference type="GO" id="GO:0016301">
    <property type="term" value="F:kinase activity"/>
    <property type="evidence" value="ECO:0007669"/>
    <property type="project" value="UniProtKB-KW"/>
</dbReference>
<dbReference type="PANTHER" id="PTHR47634">
    <property type="entry name" value="PROTEIN KINASE DOMAIN-CONTAINING PROTEIN-RELATED"/>
    <property type="match status" value="1"/>
</dbReference>
<organism evidence="10 11">
    <name type="scientific">Phlyctema vagabunda</name>
    <dbReference type="NCBI Taxonomy" id="108571"/>
    <lineage>
        <taxon>Eukaryota</taxon>
        <taxon>Fungi</taxon>
        <taxon>Dikarya</taxon>
        <taxon>Ascomycota</taxon>
        <taxon>Pezizomycotina</taxon>
        <taxon>Leotiomycetes</taxon>
        <taxon>Helotiales</taxon>
        <taxon>Dermateaceae</taxon>
        <taxon>Phlyctema</taxon>
    </lineage>
</organism>
<dbReference type="Gene3D" id="3.30.200.20">
    <property type="entry name" value="Phosphorylase Kinase, domain 1"/>
    <property type="match status" value="1"/>
</dbReference>